<dbReference type="SUPFAM" id="SSF52025">
    <property type="entry name" value="PA domain"/>
    <property type="match status" value="1"/>
</dbReference>
<dbReference type="Gene3D" id="2.60.40.10">
    <property type="entry name" value="Immunoglobulins"/>
    <property type="match status" value="1"/>
</dbReference>
<organism evidence="14 15">
    <name type="scientific">Pseudobowmanella zhangzhouensis</name>
    <dbReference type="NCBI Taxonomy" id="1537679"/>
    <lineage>
        <taxon>Bacteria</taxon>
        <taxon>Pseudomonadati</taxon>
        <taxon>Pseudomonadota</taxon>
        <taxon>Gammaproteobacteria</taxon>
        <taxon>Alteromonadales</taxon>
        <taxon>Alteromonadaceae</taxon>
    </lineage>
</organism>
<keyword evidence="9" id="KW-0482">Metalloprotease</keyword>
<dbReference type="InterPro" id="IPR001842">
    <property type="entry name" value="Peptidase_M36"/>
</dbReference>
<keyword evidence="10" id="KW-0865">Zymogen</keyword>
<evidence type="ECO:0000256" key="12">
    <source>
        <dbReference type="SAM" id="SignalP"/>
    </source>
</evidence>
<keyword evidence="5" id="KW-0645">Protease</keyword>
<evidence type="ECO:0000259" key="13">
    <source>
        <dbReference type="Pfam" id="PF02225"/>
    </source>
</evidence>
<evidence type="ECO:0000256" key="5">
    <source>
        <dbReference type="ARBA" id="ARBA00022670"/>
    </source>
</evidence>
<evidence type="ECO:0000256" key="1">
    <source>
        <dbReference type="ARBA" id="ARBA00001947"/>
    </source>
</evidence>
<evidence type="ECO:0000256" key="6">
    <source>
        <dbReference type="ARBA" id="ARBA00022723"/>
    </source>
</evidence>
<evidence type="ECO:0000256" key="11">
    <source>
        <dbReference type="SAM" id="Phobius"/>
    </source>
</evidence>
<dbReference type="PANTHER" id="PTHR33478:SF1">
    <property type="entry name" value="EXTRACELLULAR METALLOPROTEINASE MEP"/>
    <property type="match status" value="1"/>
</dbReference>
<evidence type="ECO:0000256" key="9">
    <source>
        <dbReference type="ARBA" id="ARBA00023049"/>
    </source>
</evidence>
<dbReference type="Gene3D" id="3.50.30.30">
    <property type="match status" value="1"/>
</dbReference>
<evidence type="ECO:0000256" key="10">
    <source>
        <dbReference type="ARBA" id="ARBA00023145"/>
    </source>
</evidence>
<dbReference type="InterPro" id="IPR013783">
    <property type="entry name" value="Ig-like_fold"/>
</dbReference>
<evidence type="ECO:0000313" key="14">
    <source>
        <dbReference type="EMBL" id="MFC6439475.1"/>
    </source>
</evidence>
<evidence type="ECO:0000256" key="8">
    <source>
        <dbReference type="ARBA" id="ARBA00022833"/>
    </source>
</evidence>
<evidence type="ECO:0000256" key="2">
    <source>
        <dbReference type="ARBA" id="ARBA00004613"/>
    </source>
</evidence>
<comment type="caution">
    <text evidence="14">The sequence shown here is derived from an EMBL/GenBank/DDBJ whole genome shotgun (WGS) entry which is preliminary data.</text>
</comment>
<keyword evidence="12" id="KW-0732">Signal</keyword>
<feature type="transmembrane region" description="Helical" evidence="11">
    <location>
        <begin position="1385"/>
        <end position="1404"/>
    </location>
</feature>
<feature type="signal peptide" evidence="12">
    <location>
        <begin position="1"/>
        <end position="21"/>
    </location>
</feature>
<name>A0ABW1XL14_9ALTE</name>
<keyword evidence="7" id="KW-0378">Hydrolase</keyword>
<dbReference type="Proteomes" id="UP001596364">
    <property type="component" value="Unassembled WGS sequence"/>
</dbReference>
<dbReference type="InterPro" id="IPR003137">
    <property type="entry name" value="PA_domain"/>
</dbReference>
<dbReference type="Pfam" id="PF02128">
    <property type="entry name" value="Peptidase_M36"/>
    <property type="match status" value="1"/>
</dbReference>
<feature type="chain" id="PRO_5045967979" evidence="12">
    <location>
        <begin position="22"/>
        <end position="1410"/>
    </location>
</feature>
<dbReference type="InterPro" id="IPR027268">
    <property type="entry name" value="Peptidase_M4/M1_CTD_sf"/>
</dbReference>
<keyword evidence="8" id="KW-0862">Zinc</keyword>
<dbReference type="Pfam" id="PF02225">
    <property type="entry name" value="PA"/>
    <property type="match status" value="1"/>
</dbReference>
<protein>
    <submittedName>
        <fullName evidence="14">M36 family metallopeptidase</fullName>
    </submittedName>
</protein>
<dbReference type="CDD" id="cd04818">
    <property type="entry name" value="PA_subtilisin_1"/>
    <property type="match status" value="1"/>
</dbReference>
<dbReference type="RefSeq" id="WP_131257237.1">
    <property type="nucleotide sequence ID" value="NZ_JBHSUS010000001.1"/>
</dbReference>
<evidence type="ECO:0000256" key="3">
    <source>
        <dbReference type="ARBA" id="ARBA00006006"/>
    </source>
</evidence>
<reference evidence="15" key="1">
    <citation type="journal article" date="2019" name="Int. J. Syst. Evol. Microbiol.">
        <title>The Global Catalogue of Microorganisms (GCM) 10K type strain sequencing project: providing services to taxonomists for standard genome sequencing and annotation.</title>
        <authorList>
            <consortium name="The Broad Institute Genomics Platform"/>
            <consortium name="The Broad Institute Genome Sequencing Center for Infectious Disease"/>
            <person name="Wu L."/>
            <person name="Ma J."/>
        </authorList>
    </citation>
    <scope>NUCLEOTIDE SEQUENCE [LARGE SCALE GENOMIC DNA]</scope>
    <source>
        <strain evidence="15">CGMCC 1.16031</strain>
    </source>
</reference>
<keyword evidence="11" id="KW-1133">Transmembrane helix</keyword>
<evidence type="ECO:0000256" key="4">
    <source>
        <dbReference type="ARBA" id="ARBA00022525"/>
    </source>
</evidence>
<comment type="cofactor">
    <cofactor evidence="1">
        <name>Zn(2+)</name>
        <dbReference type="ChEBI" id="CHEBI:29105"/>
    </cofactor>
</comment>
<dbReference type="Gene3D" id="3.10.170.10">
    <property type="match status" value="1"/>
</dbReference>
<comment type="subcellular location">
    <subcellularLocation>
        <location evidence="2">Secreted</location>
    </subcellularLocation>
</comment>
<keyword evidence="15" id="KW-1185">Reference proteome</keyword>
<dbReference type="InterPro" id="IPR046450">
    <property type="entry name" value="PA_dom_sf"/>
</dbReference>
<proteinExistence type="inferred from homology"/>
<dbReference type="SUPFAM" id="SSF55486">
    <property type="entry name" value="Metalloproteases ('zincins'), catalytic domain"/>
    <property type="match status" value="1"/>
</dbReference>
<accession>A0ABW1XL14</accession>
<dbReference type="InterPro" id="IPR050371">
    <property type="entry name" value="Fungal_virulence_M36"/>
</dbReference>
<dbReference type="Gene3D" id="1.10.390.10">
    <property type="entry name" value="Neutral Protease Domain 2"/>
    <property type="match status" value="1"/>
</dbReference>
<keyword evidence="11" id="KW-0812">Transmembrane</keyword>
<keyword evidence="4" id="KW-0964">Secreted</keyword>
<evidence type="ECO:0000256" key="7">
    <source>
        <dbReference type="ARBA" id="ARBA00022801"/>
    </source>
</evidence>
<keyword evidence="11" id="KW-0472">Membrane</keyword>
<sequence length="1410" mass="150333">MKPGKIALLVAAASCTLSASANQPENYVHADSLDTVRTHHLLRLSAKKDNGVRFAVRPELMVGDSRYVRSRAATHLQRILSNQGMTYGGQFSLKHLQNAPGKPVVATYKQTLDNIDIAGQHITLLMNQSLELLATSGEALNLPKSSQGFQLSDVQVVGKALQDLKLDSQTLQPDGSQGAYRLVTVEGLSQPVRVKSVWYPLKKKLEPAYQLEVLYHDVQTRQLEGVKYTISAVDGTILLRKNLSNRIAHSYRTFADVAYPHIPFDSPAGSDLSPLPGNEFFDLSTTEQGVFVEPEIAQSLINLEAGPITNPSQHPWISDAASQSSHCYSLPVGQHGTCGNNVVAYVDLGADGYDVADGDVLVSTSQNGEFDYVFSADTSSTSTENQAAAVVNLFYTINWMHDWFYEAGFDEASGNAQISNYARGGLEGDPILAEAQDRTDVEDGIIQENNANMLTPSDGGKPRMQMYLWDGIISSTFSLSGVTGLTDPEHLNSSFGLESFDITGSLVQAEDAATGTRYDACETLTNAAALSGKIALVERGSCLFTEKAQKVKAAGAIGMVAYNNEDAGPIVMGGDDAVDIPAVMVSRSDGLAIRQAAQNGTVSAHLTREENKRDGTLDNSIVIHEWAHYLSNRLVNDGDGLYNQQGGSMGEGWSDFVALMTLVREGDDIDGIYPTGAYAVVGQNLGYGLERDDANRLAYSYGLRRLPYSADFAVNALTFKHIEEGIALPAGNKPQYGSNGNGNSEVHASGEVWAVTLWQGFVALVNEYGLNAAQQRMKDYLVAGLKLTPAIPTFTEARDAMLMAAKSVSELDYQLLAEAFASRGMGVTAQSPDRFDDLHTGVVEDFDAFAVALQPTQVDIDYSTSACDADMSLDIGETATLSVTLKNIGNLDYSGLQLTLEPIDGLSYPDGASVSIPVIASGSATTVSVPVTLDAMQSAEQTTQTIRYSLSGDPQLKSIDGPELVVSINVDVVQQAAQPDWRDRAATLIDWQTQSTYADELSTALWHLTDTTIDGVTYASWVASDIPAQGSQSLTSPVMNVAANGAFSFSFWHKYDFEATTDENGEVTVAYDAGMLQVRTDNGAWQTVAQAGGSLDLGYLSLAVEDGAPVVGGNLAYSGSQEWVKETLRFPAGVVNGKEIQIRFVIGTDSYVGDKGWTIAEPQVTGLAEGTFSTSVLDNESCGFVAPQITISGPQRVDEKTASGEPSVITLNANVVDTDSSDFTYHWSFSGALDVQGTSDQASVNILAPDVAGEYVFTAMVEVSDGQFVVTESYEVTVVGGNEAPTITSTSTSKTVTSGSTTTLLADIYDPNGDAMTVQWTQISGPTAVLTKQSETNLKVTAPTVTQRSTVTIQAVVSDGQLQSSPLTFTVNVNPRVTTTPSSSGGGGGIGAGLVLLVAAGIIGRRRKTH</sequence>
<dbReference type="PANTHER" id="PTHR33478">
    <property type="entry name" value="EXTRACELLULAR METALLOPROTEINASE MEP"/>
    <property type="match status" value="1"/>
</dbReference>
<feature type="domain" description="PA" evidence="13">
    <location>
        <begin position="502"/>
        <end position="593"/>
    </location>
</feature>
<comment type="similarity">
    <text evidence="3">Belongs to the peptidase M36 family.</text>
</comment>
<dbReference type="EMBL" id="JBHSUS010000001">
    <property type="protein sequence ID" value="MFC6439475.1"/>
    <property type="molecule type" value="Genomic_DNA"/>
</dbReference>
<keyword evidence="6" id="KW-0479">Metal-binding</keyword>
<evidence type="ECO:0000313" key="15">
    <source>
        <dbReference type="Proteomes" id="UP001596364"/>
    </source>
</evidence>
<gene>
    <name evidence="14" type="ORF">ACFP85_04845</name>
</gene>